<dbReference type="InterPro" id="IPR005836">
    <property type="entry name" value="ADP_Glu_pyroP_CS"/>
</dbReference>
<dbReference type="PROSITE" id="PS00808">
    <property type="entry name" value="ADP_GLC_PYROPHOSPH_1"/>
    <property type="match status" value="1"/>
</dbReference>
<dbReference type="SUPFAM" id="SSF51161">
    <property type="entry name" value="Trimeric LpxA-like enzymes"/>
    <property type="match status" value="1"/>
</dbReference>
<evidence type="ECO:0000256" key="7">
    <source>
        <dbReference type="ARBA" id="ARBA00023056"/>
    </source>
</evidence>
<evidence type="ECO:0000256" key="8">
    <source>
        <dbReference type="ARBA" id="ARBA00023277"/>
    </source>
</evidence>
<comment type="subunit">
    <text evidence="9">Homotetramer.</text>
</comment>
<feature type="site" description="Could play a key role in the communication between the regulatory and the substrate sites" evidence="9">
    <location>
        <position position="98"/>
    </location>
</feature>
<dbReference type="InterPro" id="IPR011004">
    <property type="entry name" value="Trimer_LpxA-like_sf"/>
</dbReference>
<dbReference type="Pfam" id="PF00483">
    <property type="entry name" value="NTP_transferase"/>
    <property type="match status" value="1"/>
</dbReference>
<dbReference type="PANTHER" id="PTHR43523">
    <property type="entry name" value="GLUCOSE-1-PHOSPHATE ADENYLYLTRANSFERASE-RELATED"/>
    <property type="match status" value="1"/>
</dbReference>
<comment type="pathway">
    <text evidence="9">Glycan biosynthesis; glycogen biosynthesis.</text>
</comment>
<dbReference type="Gene3D" id="2.160.10.10">
    <property type="entry name" value="Hexapeptide repeat proteins"/>
    <property type="match status" value="1"/>
</dbReference>
<dbReference type="Proteomes" id="UP000019460">
    <property type="component" value="Unassembled WGS sequence"/>
</dbReference>
<evidence type="ECO:0000259" key="10">
    <source>
        <dbReference type="Pfam" id="PF00483"/>
    </source>
</evidence>
<dbReference type="OrthoDB" id="9801810at2"/>
<dbReference type="NCBIfam" id="NF002023">
    <property type="entry name" value="PRK00844.1"/>
    <property type="match status" value="1"/>
</dbReference>
<dbReference type="InterPro" id="IPR056818">
    <property type="entry name" value="GlmU/GlgC-like_hexapep"/>
</dbReference>
<evidence type="ECO:0000256" key="5">
    <source>
        <dbReference type="ARBA" id="ARBA00022741"/>
    </source>
</evidence>
<evidence type="ECO:0000256" key="9">
    <source>
        <dbReference type="HAMAP-Rule" id="MF_00624"/>
    </source>
</evidence>
<dbReference type="Pfam" id="PF24894">
    <property type="entry name" value="Hexapep_GlmU"/>
    <property type="match status" value="1"/>
</dbReference>
<dbReference type="UniPathway" id="UPA00164"/>
<feature type="binding site" evidence="9">
    <location>
        <position position="197"/>
    </location>
    <ligand>
        <name>alpha-D-glucose 1-phosphate</name>
        <dbReference type="ChEBI" id="CHEBI:58601"/>
    </ligand>
</feature>
<dbReference type="NCBIfam" id="TIGR02091">
    <property type="entry name" value="glgC"/>
    <property type="match status" value="1"/>
</dbReference>
<dbReference type="EMBL" id="AONC01000027">
    <property type="protein sequence ID" value="EXJ15372.1"/>
    <property type="molecule type" value="Genomic_DNA"/>
</dbReference>
<protein>
    <recommendedName>
        <fullName evidence="9">Glucose-1-phosphate adenylyltransferase</fullName>
        <ecNumber evidence="9">2.7.7.27</ecNumber>
    </recommendedName>
    <alternativeName>
        <fullName evidence="9">ADP-glucose pyrophosphorylase</fullName>
        <shortName evidence="9">ADPGlc PPase</shortName>
    </alternativeName>
    <alternativeName>
        <fullName evidence="9">ADP-glucose synthase</fullName>
    </alternativeName>
</protein>
<dbReference type="CDD" id="cd02508">
    <property type="entry name" value="ADP_Glucose_PP"/>
    <property type="match status" value="1"/>
</dbReference>
<dbReference type="SUPFAM" id="SSF53448">
    <property type="entry name" value="Nucleotide-diphospho-sugar transferases"/>
    <property type="match status" value="1"/>
</dbReference>
<dbReference type="STRING" id="1249627.D779_1468"/>
<dbReference type="GO" id="GO:0005524">
    <property type="term" value="F:ATP binding"/>
    <property type="evidence" value="ECO:0007669"/>
    <property type="project" value="UniProtKB-KW"/>
</dbReference>
<evidence type="ECO:0000259" key="11">
    <source>
        <dbReference type="Pfam" id="PF24894"/>
    </source>
</evidence>
<dbReference type="PATRIC" id="fig|1249627.3.peg.1917"/>
<evidence type="ECO:0000313" key="13">
    <source>
        <dbReference type="Proteomes" id="UP000019460"/>
    </source>
</evidence>
<evidence type="ECO:0000256" key="3">
    <source>
        <dbReference type="ARBA" id="ARBA00022679"/>
    </source>
</evidence>
<keyword evidence="8 9" id="KW-0119">Carbohydrate metabolism</keyword>
<dbReference type="PANTHER" id="PTHR43523:SF2">
    <property type="entry name" value="GLUCOSE-1-PHOSPHATE ADENYLYLTRANSFERASE"/>
    <property type="match status" value="1"/>
</dbReference>
<dbReference type="InterPro" id="IPR005835">
    <property type="entry name" value="NTP_transferase_dom"/>
</dbReference>
<dbReference type="InterPro" id="IPR011831">
    <property type="entry name" value="ADP-Glc_PPase"/>
</dbReference>
<dbReference type="GO" id="GO:0008878">
    <property type="term" value="F:glucose-1-phosphate adenylyltransferase activity"/>
    <property type="evidence" value="ECO:0007669"/>
    <property type="project" value="UniProtKB-UniRule"/>
</dbReference>
<keyword evidence="2 9" id="KW-0321">Glycogen metabolism</keyword>
<evidence type="ECO:0000313" key="12">
    <source>
        <dbReference type="EMBL" id="EXJ15372.1"/>
    </source>
</evidence>
<comment type="similarity">
    <text evidence="1 9">Belongs to the bacterial/plant glucose-1-phosphate adenylyltransferase family.</text>
</comment>
<feature type="binding site" evidence="9">
    <location>
        <position position="99"/>
    </location>
    <ligand>
        <name>alpha-D-glucose 1-phosphate</name>
        <dbReference type="ChEBI" id="CHEBI:58601"/>
    </ligand>
</feature>
<keyword evidence="4 9" id="KW-0548">Nucleotidyltransferase</keyword>
<dbReference type="PROSITE" id="PS00810">
    <property type="entry name" value="ADP_GLC_PYROPHOSPH_3"/>
    <property type="match status" value="1"/>
</dbReference>
<organism evidence="12 13">
    <name type="scientific">Imhoffiella purpurea</name>
    <dbReference type="NCBI Taxonomy" id="1249627"/>
    <lineage>
        <taxon>Bacteria</taxon>
        <taxon>Pseudomonadati</taxon>
        <taxon>Pseudomonadota</taxon>
        <taxon>Gammaproteobacteria</taxon>
        <taxon>Chromatiales</taxon>
        <taxon>Chromatiaceae</taxon>
        <taxon>Imhoffiella</taxon>
    </lineage>
</organism>
<feature type="domain" description="Glucose-1-phosphate adenylyltransferase/Bifunctional protein GlmU-like C-terminal hexapeptide" evidence="11">
    <location>
        <begin position="300"/>
        <end position="403"/>
    </location>
</feature>
<proteinExistence type="inferred from homology"/>
<keyword evidence="3 9" id="KW-0808">Transferase</keyword>
<accession>W9VH59</accession>
<keyword evidence="5 9" id="KW-0547">Nucleotide-binding</keyword>
<dbReference type="InterPro" id="IPR023049">
    <property type="entry name" value="GlgC_bac"/>
</dbReference>
<feature type="binding site" evidence="9">
    <location>
        <position position="164"/>
    </location>
    <ligand>
        <name>alpha-D-glucose 1-phosphate</name>
        <dbReference type="ChEBI" id="CHEBI:58601"/>
    </ligand>
</feature>
<dbReference type="NCBIfam" id="NF001947">
    <property type="entry name" value="PRK00725.1"/>
    <property type="match status" value="1"/>
</dbReference>
<keyword evidence="7 9" id="KW-0320">Glycogen biosynthesis</keyword>
<dbReference type="GO" id="GO:0005978">
    <property type="term" value="P:glycogen biosynthetic process"/>
    <property type="evidence" value="ECO:0007669"/>
    <property type="project" value="UniProtKB-UniRule"/>
</dbReference>
<dbReference type="AlphaFoldDB" id="W9VH59"/>
<comment type="function">
    <text evidence="9">Involved in the biosynthesis of ADP-glucose, a building block required for the elongation reactions to produce glycogen. Catalyzes the reaction between ATP and alpha-D-glucose 1-phosphate (G1P) to produce pyrophosphate and ADP-Glc.</text>
</comment>
<evidence type="ECO:0000256" key="4">
    <source>
        <dbReference type="ARBA" id="ARBA00022695"/>
    </source>
</evidence>
<dbReference type="CDD" id="cd04651">
    <property type="entry name" value="LbH_G1P_AT_C"/>
    <property type="match status" value="1"/>
</dbReference>
<evidence type="ECO:0000256" key="1">
    <source>
        <dbReference type="ARBA" id="ARBA00010443"/>
    </source>
</evidence>
<feature type="domain" description="Nucleotidyl transferase" evidence="10">
    <location>
        <begin position="7"/>
        <end position="277"/>
    </location>
</feature>
<evidence type="ECO:0000256" key="6">
    <source>
        <dbReference type="ARBA" id="ARBA00022840"/>
    </source>
</evidence>
<feature type="binding site" evidence="9">
    <location>
        <begin position="179"/>
        <end position="180"/>
    </location>
    <ligand>
        <name>alpha-D-glucose 1-phosphate</name>
        <dbReference type="ChEBI" id="CHEBI:58601"/>
    </ligand>
</feature>
<dbReference type="HAMAP" id="MF_00624">
    <property type="entry name" value="GlgC"/>
    <property type="match status" value="1"/>
</dbReference>
<dbReference type="InterPro" id="IPR029044">
    <property type="entry name" value="Nucleotide-diphossugar_trans"/>
</dbReference>
<comment type="catalytic activity">
    <reaction evidence="9">
        <text>alpha-D-glucose 1-phosphate + ATP + H(+) = ADP-alpha-D-glucose + diphosphate</text>
        <dbReference type="Rhea" id="RHEA:12120"/>
        <dbReference type="ChEBI" id="CHEBI:15378"/>
        <dbReference type="ChEBI" id="CHEBI:30616"/>
        <dbReference type="ChEBI" id="CHEBI:33019"/>
        <dbReference type="ChEBI" id="CHEBI:57498"/>
        <dbReference type="ChEBI" id="CHEBI:58601"/>
        <dbReference type="EC" id="2.7.7.27"/>
    </reaction>
</comment>
<keyword evidence="13" id="KW-1185">Reference proteome</keyword>
<sequence length="417" mass="47067">MQLKVLAFVLAGGEGTRLYPLTRERAKPAVPFGGKYRIVDFVLSNLVNSGIYSIYVLIQFRSQSLLQHLSDGWQFGGILKNEFLIPVPAQMRTKGKEWYRGTADAIHQNLNLIEQSAPDVVVVFGADHIYRMNIREMIEYHQQRHADVTIAALPTDKRYAKDFGVIEADSGGRIIGFHEKRADAPTMPGDSQRVYASMGNYVFSTDMLLRMIEEDQEDSQSSHDFGRDILPKAIDRAEMFAYDFNTNNIPGEDPDKPPYWRDVGTLDAFYEANMDIRAISPELNLFNREWPLRTASYPDPPSKFAFDEENRRGQAIDSVVSGGSIISGGFIRDSVLGRHVFVHAGCEIESCVIFDNCDIGQNAKLRRCILEKNVRIPENAVIGFDHEEDRKHYHVTESGIVVIDGTRTPMQLSTITI</sequence>
<evidence type="ECO:0000256" key="2">
    <source>
        <dbReference type="ARBA" id="ARBA00022600"/>
    </source>
</evidence>
<reference evidence="12 13" key="1">
    <citation type="submission" date="2012-11" db="EMBL/GenBank/DDBJ databases">
        <title>Genome assembly of Thiorhodococcus sp. AK35.</title>
        <authorList>
            <person name="Nupur N."/>
            <person name="Khatri I."/>
            <person name="Subramanian S."/>
            <person name="Pinnaka A."/>
        </authorList>
    </citation>
    <scope>NUCLEOTIDE SEQUENCE [LARGE SCALE GENOMIC DNA]</scope>
    <source>
        <strain evidence="12 13">AK35</strain>
    </source>
</reference>
<dbReference type="EC" id="2.7.7.27" evidence="9"/>
<name>W9VH59_9GAMM</name>
<keyword evidence="6 9" id="KW-0067">ATP-binding</keyword>
<dbReference type="PROSITE" id="PS00809">
    <property type="entry name" value="ADP_GLC_PYROPHOSPH_2"/>
    <property type="match status" value="1"/>
</dbReference>
<comment type="caution">
    <text evidence="12">The sequence shown here is derived from an EMBL/GenBank/DDBJ whole genome shotgun (WGS) entry which is preliminary data.</text>
</comment>
<feature type="site" description="Could play a key role in the communication between the regulatory and the substrate sites" evidence="9">
    <location>
        <position position="59"/>
    </location>
</feature>
<dbReference type="Gene3D" id="3.90.550.10">
    <property type="entry name" value="Spore Coat Polysaccharide Biosynthesis Protein SpsA, Chain A"/>
    <property type="match status" value="1"/>
</dbReference>
<gene>
    <name evidence="9" type="primary">glgC</name>
    <name evidence="12" type="ORF">D779_1468</name>
</gene>
<dbReference type="eggNOG" id="COG0448">
    <property type="taxonomic scope" value="Bacteria"/>
</dbReference>